<evidence type="ECO:0000256" key="7">
    <source>
        <dbReference type="PROSITE-ProRule" id="PRU00042"/>
    </source>
</evidence>
<evidence type="ECO:0000256" key="5">
    <source>
        <dbReference type="ARBA" id="ARBA00022833"/>
    </source>
</evidence>
<dbReference type="SUPFAM" id="SSF57667">
    <property type="entry name" value="beta-beta-alpha zinc fingers"/>
    <property type="match status" value="2"/>
</dbReference>
<evidence type="ECO:0000313" key="10">
    <source>
        <dbReference type="EMBL" id="CAG6455922.1"/>
    </source>
</evidence>
<keyword evidence="5" id="KW-0862">Zinc</keyword>
<dbReference type="PANTHER" id="PTHR24394">
    <property type="entry name" value="ZINC FINGER PROTEIN"/>
    <property type="match status" value="1"/>
</dbReference>
<accession>A0A8D8F1K6</accession>
<proteinExistence type="predicted"/>
<dbReference type="SMART" id="SM00355">
    <property type="entry name" value="ZnF_C2H2"/>
    <property type="match status" value="3"/>
</dbReference>
<dbReference type="GO" id="GO:0005634">
    <property type="term" value="C:nucleus"/>
    <property type="evidence" value="ECO:0007669"/>
    <property type="project" value="UniProtKB-SubCell"/>
</dbReference>
<dbReference type="InterPro" id="IPR036236">
    <property type="entry name" value="Znf_C2H2_sf"/>
</dbReference>
<evidence type="ECO:0000256" key="6">
    <source>
        <dbReference type="ARBA" id="ARBA00023242"/>
    </source>
</evidence>
<evidence type="ECO:0000256" key="4">
    <source>
        <dbReference type="ARBA" id="ARBA00022771"/>
    </source>
</evidence>
<reference evidence="10" key="1">
    <citation type="submission" date="2021-05" db="EMBL/GenBank/DDBJ databases">
        <authorList>
            <person name="Alioto T."/>
            <person name="Alioto T."/>
            <person name="Gomez Garrido J."/>
        </authorList>
    </citation>
    <scope>NUCLEOTIDE SEQUENCE</scope>
</reference>
<dbReference type="Gene3D" id="3.30.160.60">
    <property type="entry name" value="Classic Zinc Finger"/>
    <property type="match status" value="2"/>
</dbReference>
<dbReference type="GO" id="GO:0008270">
    <property type="term" value="F:zinc ion binding"/>
    <property type="evidence" value="ECO:0007669"/>
    <property type="project" value="UniProtKB-KW"/>
</dbReference>
<feature type="domain" description="C2H2-type" evidence="9">
    <location>
        <begin position="63"/>
        <end position="91"/>
    </location>
</feature>
<keyword evidence="3" id="KW-0677">Repeat</keyword>
<dbReference type="PROSITE" id="PS50157">
    <property type="entry name" value="ZINC_FINGER_C2H2_2"/>
    <property type="match status" value="2"/>
</dbReference>
<evidence type="ECO:0000256" key="2">
    <source>
        <dbReference type="ARBA" id="ARBA00022723"/>
    </source>
</evidence>
<dbReference type="EMBL" id="HBUE01029544">
    <property type="protein sequence ID" value="CAG6455922.1"/>
    <property type="molecule type" value="Transcribed_RNA"/>
</dbReference>
<evidence type="ECO:0000259" key="9">
    <source>
        <dbReference type="PROSITE" id="PS50157"/>
    </source>
</evidence>
<feature type="region of interest" description="Disordered" evidence="8">
    <location>
        <begin position="95"/>
        <end position="114"/>
    </location>
</feature>
<keyword evidence="6" id="KW-0539">Nucleus</keyword>
<dbReference type="PROSITE" id="PS00028">
    <property type="entry name" value="ZINC_FINGER_C2H2_1"/>
    <property type="match status" value="3"/>
</dbReference>
<dbReference type="AlphaFoldDB" id="A0A8D8F1K6"/>
<name>A0A8D8F1K6_CULPI</name>
<evidence type="ECO:0000256" key="3">
    <source>
        <dbReference type="ARBA" id="ARBA00022737"/>
    </source>
</evidence>
<organism evidence="10">
    <name type="scientific">Culex pipiens</name>
    <name type="common">House mosquito</name>
    <dbReference type="NCBI Taxonomy" id="7175"/>
    <lineage>
        <taxon>Eukaryota</taxon>
        <taxon>Metazoa</taxon>
        <taxon>Ecdysozoa</taxon>
        <taxon>Arthropoda</taxon>
        <taxon>Hexapoda</taxon>
        <taxon>Insecta</taxon>
        <taxon>Pterygota</taxon>
        <taxon>Neoptera</taxon>
        <taxon>Endopterygota</taxon>
        <taxon>Diptera</taxon>
        <taxon>Nematocera</taxon>
        <taxon>Culicoidea</taxon>
        <taxon>Culicidae</taxon>
        <taxon>Culicinae</taxon>
        <taxon>Culicini</taxon>
        <taxon>Culex</taxon>
        <taxon>Culex</taxon>
    </lineage>
</organism>
<evidence type="ECO:0000256" key="1">
    <source>
        <dbReference type="ARBA" id="ARBA00004123"/>
    </source>
</evidence>
<protein>
    <submittedName>
        <fullName evidence="10">Transcription factor grauzone</fullName>
    </submittedName>
</protein>
<dbReference type="InterPro" id="IPR013087">
    <property type="entry name" value="Znf_C2H2_type"/>
</dbReference>
<feature type="domain" description="C2H2-type" evidence="9">
    <location>
        <begin position="35"/>
        <end position="62"/>
    </location>
</feature>
<dbReference type="Pfam" id="PF00096">
    <property type="entry name" value="zf-C2H2"/>
    <property type="match status" value="2"/>
</dbReference>
<keyword evidence="4 7" id="KW-0863">Zinc-finger</keyword>
<sequence length="114" mass="13053">MLRHSGTQRCDICGQECSSVMTLKYHKAQHRKDDLTCSVCEKVFKRMINFKEHMASHTGDVLYSCDFCDKTFNSNANRASHRKKMHPREWLEDKMRKRGGGAAAATEVTDVQQG</sequence>
<comment type="subcellular location">
    <subcellularLocation>
        <location evidence="1">Nucleus</location>
    </subcellularLocation>
</comment>
<keyword evidence="2" id="KW-0479">Metal-binding</keyword>
<dbReference type="GO" id="GO:0000981">
    <property type="term" value="F:DNA-binding transcription factor activity, RNA polymerase II-specific"/>
    <property type="evidence" value="ECO:0007669"/>
    <property type="project" value="TreeGrafter"/>
</dbReference>
<evidence type="ECO:0000256" key="8">
    <source>
        <dbReference type="SAM" id="MobiDB-lite"/>
    </source>
</evidence>
<dbReference type="PANTHER" id="PTHR24394:SF29">
    <property type="entry name" value="MYONEURIN"/>
    <property type="match status" value="1"/>
</dbReference>